<sequence>FGLARALGDTADPARAVRGASGASTFGDWLAGLFALARQEVLDADAAVLGVLDELIRDLTDADFLVALPALRQAFEFFPPRERETIAEGLLERHGVDRNGVRGSARALLRAPAAPLLIAEARALEARVDRALAAAHLEGES</sequence>
<accession>A0A6L9QI30</accession>
<protein>
    <submittedName>
        <fullName evidence="1">Uncharacterized protein</fullName>
    </submittedName>
</protein>
<comment type="caution">
    <text evidence="1">The sequence shown here is derived from an EMBL/GenBank/DDBJ whole genome shotgun (WGS) entry which is preliminary data.</text>
</comment>
<evidence type="ECO:0000313" key="2">
    <source>
        <dbReference type="Proteomes" id="UP000475532"/>
    </source>
</evidence>
<dbReference type="Proteomes" id="UP000475532">
    <property type="component" value="Unassembled WGS sequence"/>
</dbReference>
<reference evidence="1 2" key="1">
    <citation type="submission" date="2020-01" db="EMBL/GenBank/DDBJ databases">
        <title>Insect and environment-associated Actinomycetes.</title>
        <authorList>
            <person name="Currrie C."/>
            <person name="Chevrette M."/>
            <person name="Carlson C."/>
            <person name="Stubbendieck R."/>
            <person name="Wendt-Pienkowski E."/>
        </authorList>
    </citation>
    <scope>NUCLEOTIDE SEQUENCE [LARGE SCALE GENOMIC DNA]</scope>
    <source>
        <strain evidence="1 2">SID10258</strain>
    </source>
</reference>
<dbReference type="EMBL" id="JAAGLI010000447">
    <property type="protein sequence ID" value="NEA24333.1"/>
    <property type="molecule type" value="Genomic_DNA"/>
</dbReference>
<gene>
    <name evidence="1" type="ORF">G3I70_17815</name>
</gene>
<dbReference type="InterPro" id="IPR043737">
    <property type="entry name" value="DUF5682"/>
</dbReference>
<dbReference type="RefSeq" id="WP_203596610.1">
    <property type="nucleotide sequence ID" value="NZ_JAAGLI010000447.1"/>
</dbReference>
<feature type="non-terminal residue" evidence="1">
    <location>
        <position position="1"/>
    </location>
</feature>
<dbReference type="Pfam" id="PF18934">
    <property type="entry name" value="DUF5682"/>
    <property type="match status" value="1"/>
</dbReference>
<name>A0A6L9QI30_9ACTN</name>
<evidence type="ECO:0000313" key="1">
    <source>
        <dbReference type="EMBL" id="NEA24333.1"/>
    </source>
</evidence>
<organism evidence="1 2">
    <name type="scientific">Actinomadura bangladeshensis</name>
    <dbReference type="NCBI Taxonomy" id="453573"/>
    <lineage>
        <taxon>Bacteria</taxon>
        <taxon>Bacillati</taxon>
        <taxon>Actinomycetota</taxon>
        <taxon>Actinomycetes</taxon>
        <taxon>Streptosporangiales</taxon>
        <taxon>Thermomonosporaceae</taxon>
        <taxon>Actinomadura</taxon>
    </lineage>
</organism>
<dbReference type="AlphaFoldDB" id="A0A6L9QI30"/>
<proteinExistence type="predicted"/>